<gene>
    <name evidence="8" type="ORF">FB566_2452</name>
</gene>
<protein>
    <submittedName>
        <fullName evidence="8">Cell wall-associated NlpC family hydrolase</fullName>
    </submittedName>
</protein>
<dbReference type="PROSITE" id="PS51257">
    <property type="entry name" value="PROKAR_LIPOPROTEIN"/>
    <property type="match status" value="1"/>
</dbReference>
<dbReference type="InParanoid" id="A0A543AWE5"/>
<dbReference type="InterPro" id="IPR000064">
    <property type="entry name" value="NLP_P60_dom"/>
</dbReference>
<comment type="similarity">
    <text evidence="1">Belongs to the peptidase C40 family.</text>
</comment>
<feature type="coiled-coil region" evidence="5">
    <location>
        <begin position="151"/>
        <end position="192"/>
    </location>
</feature>
<proteinExistence type="inferred from homology"/>
<evidence type="ECO:0000256" key="1">
    <source>
        <dbReference type="ARBA" id="ARBA00007074"/>
    </source>
</evidence>
<dbReference type="RefSeq" id="WP_170183273.1">
    <property type="nucleotide sequence ID" value="NZ_JBHTGS010000001.1"/>
</dbReference>
<dbReference type="Pfam" id="PF00877">
    <property type="entry name" value="NLPC_P60"/>
    <property type="match status" value="1"/>
</dbReference>
<keyword evidence="6" id="KW-0732">Signal</keyword>
<dbReference type="Gene3D" id="3.90.1720.10">
    <property type="entry name" value="endopeptidase domain like (from Nostoc punctiforme)"/>
    <property type="match status" value="1"/>
</dbReference>
<keyword evidence="9" id="KW-1185">Reference proteome</keyword>
<evidence type="ECO:0000259" key="7">
    <source>
        <dbReference type="PROSITE" id="PS51935"/>
    </source>
</evidence>
<dbReference type="PANTHER" id="PTHR47359:SF3">
    <property type="entry name" value="NLP_P60 DOMAIN-CONTAINING PROTEIN-RELATED"/>
    <property type="match status" value="1"/>
</dbReference>
<dbReference type="PROSITE" id="PS51935">
    <property type="entry name" value="NLPC_P60"/>
    <property type="match status" value="1"/>
</dbReference>
<keyword evidence="3 8" id="KW-0378">Hydrolase</keyword>
<dbReference type="GO" id="GO:0008234">
    <property type="term" value="F:cysteine-type peptidase activity"/>
    <property type="evidence" value="ECO:0007669"/>
    <property type="project" value="UniProtKB-KW"/>
</dbReference>
<evidence type="ECO:0000256" key="3">
    <source>
        <dbReference type="ARBA" id="ARBA00022801"/>
    </source>
</evidence>
<dbReference type="GO" id="GO:0006508">
    <property type="term" value="P:proteolysis"/>
    <property type="evidence" value="ECO:0007669"/>
    <property type="project" value="UniProtKB-KW"/>
</dbReference>
<keyword evidence="4" id="KW-0788">Thiol protease</keyword>
<name>A0A543AWE5_9ACTN</name>
<evidence type="ECO:0000256" key="5">
    <source>
        <dbReference type="SAM" id="Coils"/>
    </source>
</evidence>
<dbReference type="InterPro" id="IPR051794">
    <property type="entry name" value="PG_Endopeptidase_C40"/>
</dbReference>
<dbReference type="PANTHER" id="PTHR47359">
    <property type="entry name" value="PEPTIDOGLYCAN DL-ENDOPEPTIDASE CWLO"/>
    <property type="match status" value="1"/>
</dbReference>
<dbReference type="InterPro" id="IPR038765">
    <property type="entry name" value="Papain-like_cys_pep_sf"/>
</dbReference>
<reference evidence="8 9" key="1">
    <citation type="submission" date="2019-06" db="EMBL/GenBank/DDBJ databases">
        <title>Sequencing the genomes of 1000 actinobacteria strains.</title>
        <authorList>
            <person name="Klenk H.-P."/>
        </authorList>
    </citation>
    <scope>NUCLEOTIDE SEQUENCE [LARGE SCALE GENOMIC DNA]</scope>
    <source>
        <strain evidence="8 9">DSM 45928</strain>
    </source>
</reference>
<dbReference type="SUPFAM" id="SSF54001">
    <property type="entry name" value="Cysteine proteinases"/>
    <property type="match status" value="1"/>
</dbReference>
<dbReference type="EMBL" id="VFOW01000001">
    <property type="protein sequence ID" value="TQL76908.1"/>
    <property type="molecule type" value="Genomic_DNA"/>
</dbReference>
<dbReference type="Proteomes" id="UP000317043">
    <property type="component" value="Unassembled WGS sequence"/>
</dbReference>
<comment type="caution">
    <text evidence="8">The sequence shown here is derived from an EMBL/GenBank/DDBJ whole genome shotgun (WGS) entry which is preliminary data.</text>
</comment>
<organism evidence="8 9">
    <name type="scientific">Stackebrandtia endophytica</name>
    <dbReference type="NCBI Taxonomy" id="1496996"/>
    <lineage>
        <taxon>Bacteria</taxon>
        <taxon>Bacillati</taxon>
        <taxon>Actinomycetota</taxon>
        <taxon>Actinomycetes</taxon>
        <taxon>Glycomycetales</taxon>
        <taxon>Glycomycetaceae</taxon>
        <taxon>Stackebrandtia</taxon>
    </lineage>
</organism>
<feature type="domain" description="NlpC/P60" evidence="7">
    <location>
        <begin position="214"/>
        <end position="328"/>
    </location>
</feature>
<keyword evidence="5" id="KW-0175">Coiled coil</keyword>
<feature type="signal peptide" evidence="6">
    <location>
        <begin position="1"/>
        <end position="24"/>
    </location>
</feature>
<accession>A0A543AWE5</accession>
<evidence type="ECO:0000256" key="4">
    <source>
        <dbReference type="ARBA" id="ARBA00022807"/>
    </source>
</evidence>
<dbReference type="AlphaFoldDB" id="A0A543AWE5"/>
<evidence type="ECO:0000313" key="8">
    <source>
        <dbReference type="EMBL" id="TQL76908.1"/>
    </source>
</evidence>
<sequence length="328" mass="35022">MATQSRRPATHHLLLAMFSGCVIAAAPTVAIAEPTIETLENQLADSTAELDVIVEDYNQVNEALFEANQRYTDLTVSSDWLQDHADVAAAELGDMATALYRGGRHLVRFPGVVPILTGTPDTLADRLGILEYLSLDRQRWSTQLSDANDDLATELLLLNDLTEQLDALETAKSDKETEITEAVRQLERAQTTAYGSGYGSGPNLAAPPIPGGSADAASAAVQFAHNALGAPYEWGGSGPGYDCSGLTSAAWASAGVYLPHSSQGQYDSAARVDRDQLRPGDLVFYYGDIRHVAMYVGEGKIIHSPTAGQTVQVAPMDQMPIQGYGRPG</sequence>
<evidence type="ECO:0000256" key="2">
    <source>
        <dbReference type="ARBA" id="ARBA00022670"/>
    </source>
</evidence>
<evidence type="ECO:0000256" key="6">
    <source>
        <dbReference type="SAM" id="SignalP"/>
    </source>
</evidence>
<evidence type="ECO:0000313" key="9">
    <source>
        <dbReference type="Proteomes" id="UP000317043"/>
    </source>
</evidence>
<keyword evidence="2" id="KW-0645">Protease</keyword>
<feature type="chain" id="PRO_5038874815" evidence="6">
    <location>
        <begin position="25"/>
        <end position="328"/>
    </location>
</feature>